<dbReference type="SUPFAM" id="SSF46785">
    <property type="entry name" value="Winged helix' DNA-binding domain"/>
    <property type="match status" value="1"/>
</dbReference>
<reference evidence="2 3" key="1">
    <citation type="submission" date="2018-09" db="EMBL/GenBank/DDBJ databases">
        <title>YIM PH21274 draft genome.</title>
        <authorList>
            <person name="Miao C."/>
        </authorList>
    </citation>
    <scope>NUCLEOTIDE SEQUENCE [LARGE SCALE GENOMIC DNA]</scope>
    <source>
        <strain evidence="2 3">YIM PH 21724</strain>
    </source>
</reference>
<sequence>MTVGSEVLVLALAVVKAGGNAMLINEDNSGGDWVSVEEAVGSGRAFMVGVKPSLAVFDLDTPELVEGGERLREWAEAEGLPTLLVESGRVGHRHLYVRSEYRDRVLGQALSFGISKDAHRHNKGVRPPLAPHRKGLSGALIAPETVQEALEVLGPGEHDDSRYRNLPAWLVSLISDGDTDGRYSGRSPMALAIASGLRRCGYGFTAFRAAMTNRGNRGGAKYFALLDGEGNENPDGFLVRVWEKSADQWSPEEIAAGIAVVRARVGSVAWSGRTGNTDRSVMLALCELGTTSATTAMAFGVRRIAEAANLGSDKTVRGALGRLVDAGWLIREKASDSGDADTFRFGPETGKVTALISSPHIDKRTMCGTDDHIGDDRVLMHPVFRNGSGLGKSRGRTWFVLNQMDNPATVKEIAEAVGGDRRTIDRHLNVLADHGLAVKTGNKWAATGDYHRLDELAIELGAIDRVVQQMESHERQRHGYRTALRLAKNPQSIPPVDADDSAEEDMRDWQEEQELLHHLGLPSELYP</sequence>
<protein>
    <submittedName>
        <fullName evidence="2">Uncharacterized protein</fullName>
    </submittedName>
</protein>
<evidence type="ECO:0000313" key="3">
    <source>
        <dbReference type="Proteomes" id="UP000266677"/>
    </source>
</evidence>
<gene>
    <name evidence="2" type="ORF">D5S18_23710</name>
</gene>
<dbReference type="InterPro" id="IPR011991">
    <property type="entry name" value="ArsR-like_HTH"/>
</dbReference>
<dbReference type="CDD" id="cd00090">
    <property type="entry name" value="HTH_ARSR"/>
    <property type="match status" value="1"/>
</dbReference>
<feature type="compositionally biased region" description="Acidic residues" evidence="1">
    <location>
        <begin position="497"/>
        <end position="506"/>
    </location>
</feature>
<dbReference type="EMBL" id="QZFU01000029">
    <property type="protein sequence ID" value="RJO72176.1"/>
    <property type="molecule type" value="Genomic_DNA"/>
</dbReference>
<comment type="caution">
    <text evidence="2">The sequence shown here is derived from an EMBL/GenBank/DDBJ whole genome shotgun (WGS) entry which is preliminary data.</text>
</comment>
<proteinExistence type="predicted"/>
<feature type="region of interest" description="Disordered" evidence="1">
    <location>
        <begin position="488"/>
        <end position="511"/>
    </location>
</feature>
<evidence type="ECO:0000313" key="2">
    <source>
        <dbReference type="EMBL" id="RJO72176.1"/>
    </source>
</evidence>
<evidence type="ECO:0000256" key="1">
    <source>
        <dbReference type="SAM" id="MobiDB-lite"/>
    </source>
</evidence>
<accession>A0A3A4KFQ5</accession>
<dbReference type="InterPro" id="IPR036388">
    <property type="entry name" value="WH-like_DNA-bd_sf"/>
</dbReference>
<organism evidence="2 3">
    <name type="scientific">Nocardia panacis</name>
    <dbReference type="NCBI Taxonomy" id="2340916"/>
    <lineage>
        <taxon>Bacteria</taxon>
        <taxon>Bacillati</taxon>
        <taxon>Actinomycetota</taxon>
        <taxon>Actinomycetes</taxon>
        <taxon>Mycobacteriales</taxon>
        <taxon>Nocardiaceae</taxon>
        <taxon>Nocardia</taxon>
    </lineage>
</organism>
<dbReference type="AlphaFoldDB" id="A0A3A4KFQ5"/>
<dbReference type="Proteomes" id="UP000266677">
    <property type="component" value="Unassembled WGS sequence"/>
</dbReference>
<dbReference type="Gene3D" id="1.10.10.10">
    <property type="entry name" value="Winged helix-like DNA-binding domain superfamily/Winged helix DNA-binding domain"/>
    <property type="match status" value="1"/>
</dbReference>
<dbReference type="InterPro" id="IPR036390">
    <property type="entry name" value="WH_DNA-bd_sf"/>
</dbReference>
<keyword evidence="3" id="KW-1185">Reference proteome</keyword>
<name>A0A3A4KFQ5_9NOCA</name>
<dbReference type="CDD" id="cd00525">
    <property type="entry name" value="AE_Prim_S_like"/>
    <property type="match status" value="1"/>
</dbReference>